<feature type="active site" description="Charge relay system" evidence="3">
    <location>
        <position position="235"/>
    </location>
</feature>
<reference evidence="6 7" key="1">
    <citation type="submission" date="2016-04" db="EMBL/GenBank/DDBJ databases">
        <title>Complete genome sequence of Fictibacillus phosphorivorans G25-29, a strain toxic to nematodes.</title>
        <authorList>
            <person name="Zheng Z."/>
        </authorList>
    </citation>
    <scope>NUCLEOTIDE SEQUENCE [LARGE SCALE GENOMIC DNA]</scope>
    <source>
        <strain evidence="6 7">G25-29</strain>
    </source>
</reference>
<dbReference type="InterPro" id="IPR029062">
    <property type="entry name" value="Class_I_gatase-like"/>
</dbReference>
<dbReference type="Proteomes" id="UP000076623">
    <property type="component" value="Chromosome"/>
</dbReference>
<dbReference type="KEGG" id="fpn:ABE65_011165"/>
<keyword evidence="2" id="KW-0378">Hydrolase</keyword>
<feature type="domain" description="LD-carboxypeptidase C-terminal" evidence="5">
    <location>
        <begin position="204"/>
        <end position="318"/>
    </location>
</feature>
<sequence>MLLPQALKKGDTIGIITPSSPAPVLFKARYERGLSQLERMGFKIKEGKCSKQTQSYRSASIQERSEEINDFIHDQEVRGIISTIGGMNSNSLLPYLDYAHLKKHPKVIMGYSDVTALLLGIYAKTGLTTFYGPAVVPSFGEYPEMLPKGKEYFEDVIQLRKKAPYVLDVPQEWTEEMLDWNTQDRQKQMVKNTGWKSLREGSATGKLIGGNLNTMSGFMSSAFFPDLEGVILFLEDSFKDIATQERSLSMLKISGVFDKIAGLIIGKHEHFNHLNAPFSIEDLLFEIMGETNIPILTNVDIGHTFPSHVFPIGIKVKLDANQGTIEFLENSVSE</sequence>
<evidence type="ECO:0000256" key="1">
    <source>
        <dbReference type="ARBA" id="ARBA00010233"/>
    </source>
</evidence>
<keyword evidence="7" id="KW-1185">Reference proteome</keyword>
<proteinExistence type="inferred from homology"/>
<evidence type="ECO:0000256" key="2">
    <source>
        <dbReference type="ARBA" id="ARBA00022801"/>
    </source>
</evidence>
<accession>A0A160IP01</accession>
<dbReference type="InterPro" id="IPR027478">
    <property type="entry name" value="LdcA_N"/>
</dbReference>
<protein>
    <submittedName>
        <fullName evidence="6">Peptidase S66</fullName>
    </submittedName>
</protein>
<dbReference type="CDD" id="cd07062">
    <property type="entry name" value="Peptidase_S66_mccF_like"/>
    <property type="match status" value="1"/>
</dbReference>
<dbReference type="SUPFAM" id="SSF141986">
    <property type="entry name" value="LD-carboxypeptidase A C-terminal domain-like"/>
    <property type="match status" value="1"/>
</dbReference>
<evidence type="ECO:0000256" key="3">
    <source>
        <dbReference type="PIRSR" id="PIRSR028757-1"/>
    </source>
</evidence>
<dbReference type="Pfam" id="PF17676">
    <property type="entry name" value="Peptidase_S66C"/>
    <property type="match status" value="1"/>
</dbReference>
<feature type="active site" description="Charge relay system" evidence="3">
    <location>
        <position position="303"/>
    </location>
</feature>
<dbReference type="PANTHER" id="PTHR30237">
    <property type="entry name" value="MURAMOYLTETRAPEPTIDE CARBOXYPEPTIDASE"/>
    <property type="match status" value="1"/>
</dbReference>
<gene>
    <name evidence="6" type="ORF">ABE65_011165</name>
</gene>
<dbReference type="Pfam" id="PF02016">
    <property type="entry name" value="Peptidase_S66"/>
    <property type="match status" value="1"/>
</dbReference>
<dbReference type="GO" id="GO:0016787">
    <property type="term" value="F:hydrolase activity"/>
    <property type="evidence" value="ECO:0007669"/>
    <property type="project" value="UniProtKB-KW"/>
</dbReference>
<organism evidence="6 7">
    <name type="scientific">Fictibacillus phosphorivorans</name>
    <dbReference type="NCBI Taxonomy" id="1221500"/>
    <lineage>
        <taxon>Bacteria</taxon>
        <taxon>Bacillati</taxon>
        <taxon>Bacillota</taxon>
        <taxon>Bacilli</taxon>
        <taxon>Bacillales</taxon>
        <taxon>Fictibacillaceae</taxon>
        <taxon>Fictibacillus</taxon>
    </lineage>
</organism>
<dbReference type="InterPro" id="IPR003507">
    <property type="entry name" value="S66_fam"/>
</dbReference>
<dbReference type="EMBL" id="CP015378">
    <property type="protein sequence ID" value="ANC77332.1"/>
    <property type="molecule type" value="Genomic_DNA"/>
</dbReference>
<evidence type="ECO:0000313" key="7">
    <source>
        <dbReference type="Proteomes" id="UP000076623"/>
    </source>
</evidence>
<feature type="active site" description="Nucleophile" evidence="3">
    <location>
        <position position="112"/>
    </location>
</feature>
<dbReference type="RefSeq" id="WP_066394800.1">
    <property type="nucleotide sequence ID" value="NZ_CP015378.1"/>
</dbReference>
<dbReference type="InterPro" id="IPR040921">
    <property type="entry name" value="Peptidase_S66C"/>
</dbReference>
<dbReference type="SUPFAM" id="SSF52317">
    <property type="entry name" value="Class I glutamine amidotransferase-like"/>
    <property type="match status" value="1"/>
</dbReference>
<dbReference type="InterPro" id="IPR040449">
    <property type="entry name" value="Peptidase_S66_N"/>
</dbReference>
<evidence type="ECO:0000313" key="6">
    <source>
        <dbReference type="EMBL" id="ANC77332.1"/>
    </source>
</evidence>
<dbReference type="PANTHER" id="PTHR30237:SF5">
    <property type="entry name" value="CARBOXYPEPTIDASE VC_A0337-RELATED"/>
    <property type="match status" value="1"/>
</dbReference>
<dbReference type="PIRSF" id="PIRSF028757">
    <property type="entry name" value="LD-carboxypeptidase"/>
    <property type="match status" value="1"/>
</dbReference>
<name>A0A160IP01_9BACL</name>
<evidence type="ECO:0000259" key="5">
    <source>
        <dbReference type="Pfam" id="PF17676"/>
    </source>
</evidence>
<dbReference type="Gene3D" id="3.40.50.10740">
    <property type="entry name" value="Class I glutamine amidotransferase-like"/>
    <property type="match status" value="1"/>
</dbReference>
<comment type="similarity">
    <text evidence="1">Belongs to the peptidase S66 family.</text>
</comment>
<dbReference type="AlphaFoldDB" id="A0A160IP01"/>
<evidence type="ECO:0000259" key="4">
    <source>
        <dbReference type="Pfam" id="PF02016"/>
    </source>
</evidence>
<feature type="domain" description="LD-carboxypeptidase N-terminal" evidence="4">
    <location>
        <begin position="13"/>
        <end position="132"/>
    </location>
</feature>
<dbReference type="InterPro" id="IPR027461">
    <property type="entry name" value="Carboxypeptidase_A_C_sf"/>
</dbReference>
<dbReference type="Gene3D" id="3.50.30.60">
    <property type="entry name" value="LD-carboxypeptidase A C-terminal domain-like"/>
    <property type="match status" value="1"/>
</dbReference>